<gene>
    <name evidence="1" type="ORF">CC86DRAFT_207051</name>
</gene>
<sequence>MSVSLIQYFACLAAAKDLEELLIENVLFTTDPDMQVGTLGTDINETNAAAVTMKQDITWLRILDCQFEAPCTAPKLIPLHPRQHLFSLTAAEKELLLPPRPLSPEPSHRHRRRTRLRSIADVSSYSMAHLLDCYRHCCTNGARREASLAEACRVRACP</sequence>
<keyword evidence="2" id="KW-1185">Reference proteome</keyword>
<reference evidence="1" key="1">
    <citation type="journal article" date="2020" name="Stud. Mycol.">
        <title>101 Dothideomycetes genomes: a test case for predicting lifestyles and emergence of pathogens.</title>
        <authorList>
            <person name="Haridas S."/>
            <person name="Albert R."/>
            <person name="Binder M."/>
            <person name="Bloem J."/>
            <person name="Labutti K."/>
            <person name="Salamov A."/>
            <person name="Andreopoulos B."/>
            <person name="Baker S."/>
            <person name="Barry K."/>
            <person name="Bills G."/>
            <person name="Bluhm B."/>
            <person name="Cannon C."/>
            <person name="Castanera R."/>
            <person name="Culley D."/>
            <person name="Daum C."/>
            <person name="Ezra D."/>
            <person name="Gonzalez J."/>
            <person name="Henrissat B."/>
            <person name="Kuo A."/>
            <person name="Liang C."/>
            <person name="Lipzen A."/>
            <person name="Lutzoni F."/>
            <person name="Magnuson J."/>
            <person name="Mondo S."/>
            <person name="Nolan M."/>
            <person name="Ohm R."/>
            <person name="Pangilinan J."/>
            <person name="Park H.-J."/>
            <person name="Ramirez L."/>
            <person name="Alfaro M."/>
            <person name="Sun H."/>
            <person name="Tritt A."/>
            <person name="Yoshinaga Y."/>
            <person name="Zwiers L.-H."/>
            <person name="Turgeon B."/>
            <person name="Goodwin S."/>
            <person name="Spatafora J."/>
            <person name="Crous P."/>
            <person name="Grigoriev I."/>
        </authorList>
    </citation>
    <scope>NUCLEOTIDE SEQUENCE</scope>
    <source>
        <strain evidence="1">CBS 113818</strain>
    </source>
</reference>
<dbReference type="AlphaFoldDB" id="A0A6A7A638"/>
<organism evidence="1 2">
    <name type="scientific">Ophiobolus disseminans</name>
    <dbReference type="NCBI Taxonomy" id="1469910"/>
    <lineage>
        <taxon>Eukaryota</taxon>
        <taxon>Fungi</taxon>
        <taxon>Dikarya</taxon>
        <taxon>Ascomycota</taxon>
        <taxon>Pezizomycotina</taxon>
        <taxon>Dothideomycetes</taxon>
        <taxon>Pleosporomycetidae</taxon>
        <taxon>Pleosporales</taxon>
        <taxon>Pleosporineae</taxon>
        <taxon>Phaeosphaeriaceae</taxon>
        <taxon>Ophiobolus</taxon>
    </lineage>
</organism>
<protein>
    <submittedName>
        <fullName evidence="1">Uncharacterized protein</fullName>
    </submittedName>
</protein>
<evidence type="ECO:0000313" key="2">
    <source>
        <dbReference type="Proteomes" id="UP000799424"/>
    </source>
</evidence>
<proteinExistence type="predicted"/>
<name>A0A6A7A638_9PLEO</name>
<accession>A0A6A7A638</accession>
<dbReference type="Proteomes" id="UP000799424">
    <property type="component" value="Unassembled WGS sequence"/>
</dbReference>
<evidence type="ECO:0000313" key="1">
    <source>
        <dbReference type="EMBL" id="KAF2828238.1"/>
    </source>
</evidence>
<dbReference type="EMBL" id="MU006223">
    <property type="protein sequence ID" value="KAF2828238.1"/>
    <property type="molecule type" value="Genomic_DNA"/>
</dbReference>